<evidence type="ECO:0000313" key="1">
    <source>
        <dbReference type="EMBL" id="GES98715.1"/>
    </source>
</evidence>
<proteinExistence type="predicted"/>
<dbReference type="EMBL" id="BLAL01000274">
    <property type="protein sequence ID" value="GES98715.1"/>
    <property type="molecule type" value="Genomic_DNA"/>
</dbReference>
<reference evidence="1" key="1">
    <citation type="submission" date="2019-10" db="EMBL/GenBank/DDBJ databases">
        <title>Conservation and host-specific expression of non-tandemly repeated heterogenous ribosome RNA gene in arbuscular mycorrhizal fungi.</title>
        <authorList>
            <person name="Maeda T."/>
            <person name="Kobayashi Y."/>
            <person name="Nakagawa T."/>
            <person name="Ezawa T."/>
            <person name="Yamaguchi K."/>
            <person name="Bino T."/>
            <person name="Nishimoto Y."/>
            <person name="Shigenobu S."/>
            <person name="Kawaguchi M."/>
        </authorList>
    </citation>
    <scope>NUCLEOTIDE SEQUENCE</scope>
    <source>
        <strain evidence="1">HR1</strain>
    </source>
</reference>
<name>A0A8H3M6J8_9GLOM</name>
<sequence length="204" mass="23718">MSNNITKIYTNTLKTQILGENWFNINKESIDKPIFEPRTFKLNKADMVCDENSESNSEIWQIDSNEVLEANGSLENLGLIVFYTDAGKNVQIVCNRQHKYPALKECNPICKSVSKDIKSSCYICSECYELEGRHFHIRPDNKNEEYQKKVLRTFLPSYFQLLNENNLYEINTEIEIQIQPNESNVIPNHLSIPILSKLPTFFMI</sequence>
<organism evidence="1 2">
    <name type="scientific">Rhizophagus clarus</name>
    <dbReference type="NCBI Taxonomy" id="94130"/>
    <lineage>
        <taxon>Eukaryota</taxon>
        <taxon>Fungi</taxon>
        <taxon>Fungi incertae sedis</taxon>
        <taxon>Mucoromycota</taxon>
        <taxon>Glomeromycotina</taxon>
        <taxon>Glomeromycetes</taxon>
        <taxon>Glomerales</taxon>
        <taxon>Glomeraceae</taxon>
        <taxon>Rhizophagus</taxon>
    </lineage>
</organism>
<dbReference type="OrthoDB" id="2437814at2759"/>
<evidence type="ECO:0000313" key="2">
    <source>
        <dbReference type="Proteomes" id="UP000615446"/>
    </source>
</evidence>
<gene>
    <name evidence="1" type="ORF">RCL2_002525100</name>
</gene>
<dbReference type="Proteomes" id="UP000615446">
    <property type="component" value="Unassembled WGS sequence"/>
</dbReference>
<accession>A0A8H3M6J8</accession>
<protein>
    <submittedName>
        <fullName evidence="1">Uncharacterized protein</fullName>
    </submittedName>
</protein>
<dbReference type="AlphaFoldDB" id="A0A8H3M6J8"/>
<comment type="caution">
    <text evidence="1">The sequence shown here is derived from an EMBL/GenBank/DDBJ whole genome shotgun (WGS) entry which is preliminary data.</text>
</comment>